<dbReference type="Pfam" id="PF00226">
    <property type="entry name" value="DnaJ"/>
    <property type="match status" value="1"/>
</dbReference>
<dbReference type="OrthoDB" id="10250354at2759"/>
<feature type="region of interest" description="Disordered" evidence="1">
    <location>
        <begin position="121"/>
        <end position="140"/>
    </location>
</feature>
<feature type="compositionally biased region" description="Low complexity" evidence="1">
    <location>
        <begin position="38"/>
        <end position="51"/>
    </location>
</feature>
<dbReference type="EMBL" id="BRXY01000421">
    <property type="protein sequence ID" value="GMH93798.1"/>
    <property type="molecule type" value="Genomic_DNA"/>
</dbReference>
<dbReference type="SUPFAM" id="SSF46565">
    <property type="entry name" value="Chaperone J-domain"/>
    <property type="match status" value="1"/>
</dbReference>
<name>A0A9W7EVZ5_9STRA</name>
<evidence type="ECO:0000256" key="2">
    <source>
        <dbReference type="SAM" id="Phobius"/>
    </source>
</evidence>
<feature type="transmembrane region" description="Helical" evidence="2">
    <location>
        <begin position="176"/>
        <end position="193"/>
    </location>
</feature>
<feature type="transmembrane region" description="Helical" evidence="2">
    <location>
        <begin position="147"/>
        <end position="170"/>
    </location>
</feature>
<protein>
    <recommendedName>
        <fullName evidence="3">J domain-containing protein</fullName>
    </recommendedName>
</protein>
<gene>
    <name evidence="4" type="ORF">TrST_g2578</name>
</gene>
<dbReference type="AlphaFoldDB" id="A0A9W7EVZ5"/>
<feature type="transmembrane region" description="Helical" evidence="2">
    <location>
        <begin position="270"/>
        <end position="288"/>
    </location>
</feature>
<feature type="domain" description="J" evidence="3">
    <location>
        <begin position="8"/>
        <end position="112"/>
    </location>
</feature>
<proteinExistence type="predicted"/>
<accession>A0A9W7EVZ5</accession>
<sequence length="327" mass="36064">MPSEQFYEYYALLGVPLPPAADWLNDTVRVTKTPSVHSASSSSSSSSSSAAVPAHTKESASIAPDSVKKLYRKASLKHHPDRGGDPSQFIKLKRAAKVLADPGLRNRYDILGIDSELDDCATNPSDPDQSGEESPNENNSATKLQELSGVVSAALVSVFLRTLLVYAILFFIKYKWVNVAGTIGIIFVAAVKLPGVERNIKLLVGCLPLLLWLVWYSGQGGWFFWIFESAALSLTVLLGLDPPFNRIVLFGICVGAMVLGWFFQGSFWSYFTVLCVEIFMGLVCLLFFPLCESLVKEAIDASLKIYAEKMKSAMQKQREEDRKAMMK</sequence>
<comment type="caution">
    <text evidence="4">The sequence shown here is derived from an EMBL/GenBank/DDBJ whole genome shotgun (WGS) entry which is preliminary data.</text>
</comment>
<dbReference type="Proteomes" id="UP001165085">
    <property type="component" value="Unassembled WGS sequence"/>
</dbReference>
<dbReference type="CDD" id="cd06257">
    <property type="entry name" value="DnaJ"/>
    <property type="match status" value="1"/>
</dbReference>
<keyword evidence="2" id="KW-0472">Membrane</keyword>
<evidence type="ECO:0000259" key="3">
    <source>
        <dbReference type="PROSITE" id="PS50076"/>
    </source>
</evidence>
<feature type="region of interest" description="Disordered" evidence="1">
    <location>
        <begin position="35"/>
        <end position="63"/>
    </location>
</feature>
<dbReference type="InterPro" id="IPR036869">
    <property type="entry name" value="J_dom_sf"/>
</dbReference>
<evidence type="ECO:0000313" key="5">
    <source>
        <dbReference type="Proteomes" id="UP001165085"/>
    </source>
</evidence>
<reference evidence="5" key="1">
    <citation type="journal article" date="2023" name="Commun. Biol.">
        <title>Genome analysis of Parmales, the sister group of diatoms, reveals the evolutionary specialization of diatoms from phago-mixotrophs to photoautotrophs.</title>
        <authorList>
            <person name="Ban H."/>
            <person name="Sato S."/>
            <person name="Yoshikawa S."/>
            <person name="Yamada K."/>
            <person name="Nakamura Y."/>
            <person name="Ichinomiya M."/>
            <person name="Sato N."/>
            <person name="Blanc-Mathieu R."/>
            <person name="Endo H."/>
            <person name="Kuwata A."/>
            <person name="Ogata H."/>
        </authorList>
    </citation>
    <scope>NUCLEOTIDE SEQUENCE [LARGE SCALE GENOMIC DNA]</scope>
    <source>
        <strain evidence="5">NIES 3701</strain>
    </source>
</reference>
<dbReference type="PROSITE" id="PS50076">
    <property type="entry name" value="DNAJ_2"/>
    <property type="match status" value="1"/>
</dbReference>
<keyword evidence="2" id="KW-1133">Transmembrane helix</keyword>
<feature type="transmembrane region" description="Helical" evidence="2">
    <location>
        <begin position="200"/>
        <end position="216"/>
    </location>
</feature>
<evidence type="ECO:0000256" key="1">
    <source>
        <dbReference type="SAM" id="MobiDB-lite"/>
    </source>
</evidence>
<dbReference type="InterPro" id="IPR001623">
    <property type="entry name" value="DnaJ_domain"/>
</dbReference>
<feature type="transmembrane region" description="Helical" evidence="2">
    <location>
        <begin position="247"/>
        <end position="264"/>
    </location>
</feature>
<feature type="transmembrane region" description="Helical" evidence="2">
    <location>
        <begin position="222"/>
        <end position="240"/>
    </location>
</feature>
<dbReference type="Gene3D" id="1.10.287.110">
    <property type="entry name" value="DnaJ domain"/>
    <property type="match status" value="1"/>
</dbReference>
<evidence type="ECO:0000313" key="4">
    <source>
        <dbReference type="EMBL" id="GMH93798.1"/>
    </source>
</evidence>
<organism evidence="4 5">
    <name type="scientific">Triparma strigata</name>
    <dbReference type="NCBI Taxonomy" id="1606541"/>
    <lineage>
        <taxon>Eukaryota</taxon>
        <taxon>Sar</taxon>
        <taxon>Stramenopiles</taxon>
        <taxon>Ochrophyta</taxon>
        <taxon>Bolidophyceae</taxon>
        <taxon>Parmales</taxon>
        <taxon>Triparmaceae</taxon>
        <taxon>Triparma</taxon>
    </lineage>
</organism>
<keyword evidence="5" id="KW-1185">Reference proteome</keyword>
<keyword evidence="2" id="KW-0812">Transmembrane</keyword>